<proteinExistence type="predicted"/>
<reference evidence="2" key="1">
    <citation type="submission" date="2019-12" db="EMBL/GenBank/DDBJ databases">
        <authorList>
            <person name="Cremers G."/>
        </authorList>
    </citation>
    <scope>NUCLEOTIDE SEQUENCE</scope>
    <source>
        <strain evidence="2">Vvax</strain>
    </source>
</reference>
<sequence>MRPGTVRGLVICEGTLLTNTALRDLAFSDAVTTEAVRWAEQNGPLDDTSAMRAAASWHADGPAQIAERARQLGERIGLLQELDRARQWAPWVLLAMIALIVTAGLGLASSVTGAGDRHINVIVALVSLLGVHALTLLLWLAGLWMPLRFTGNASFGRIWLSLTARVAGGKRGQAPLLVRAATGLVARARLLPWAFGMVSHGIWSLSFAVVLAAMLFALAFRSYTLSWETTILEPAFFVRAVHALGWLPAKLGFPVPDAATVMAAPGAMGAIDHGGQRTWALWLTGCIVVYGLLPRAVLTLWSAAMWRARRKALQPDWREPYYRKLLGRFAALAPAAIVDADPGRTRPDTPEGLAEAQLHDVLFVIGFELPPDTPWPPPALSGLPATGPDVLQVQRIDGSAPARRALLDQLARVQPRTVLLVCHAASSPDRGTERFLREVLAHCGECRLWLAEAPNEGAVRRWLDWLSDTGLQRVAASDRLDTALQDAVATP</sequence>
<feature type="transmembrane region" description="Helical" evidence="1">
    <location>
        <begin position="119"/>
        <end position="141"/>
    </location>
</feature>
<dbReference type="AlphaFoldDB" id="A0A679JMK2"/>
<evidence type="ECO:0000313" key="2">
    <source>
        <dbReference type="EMBL" id="CAA2110316.1"/>
    </source>
</evidence>
<keyword evidence="1" id="KW-0812">Transmembrane</keyword>
<name>A0A679JMK2_VARPD</name>
<feature type="transmembrane region" description="Helical" evidence="1">
    <location>
        <begin position="279"/>
        <end position="301"/>
    </location>
</feature>
<feature type="transmembrane region" description="Helical" evidence="1">
    <location>
        <begin position="88"/>
        <end position="107"/>
    </location>
</feature>
<gene>
    <name evidence="2" type="ORF">VVAX_06565</name>
</gene>
<dbReference type="InterPro" id="IPR021296">
    <property type="entry name" value="DUF2868"/>
</dbReference>
<protein>
    <submittedName>
        <fullName evidence="2">Putative membrane protein</fullName>
    </submittedName>
</protein>
<evidence type="ECO:0000256" key="1">
    <source>
        <dbReference type="SAM" id="Phobius"/>
    </source>
</evidence>
<dbReference type="EMBL" id="LR743508">
    <property type="protein sequence ID" value="CAA2110316.1"/>
    <property type="molecule type" value="Genomic_DNA"/>
</dbReference>
<dbReference type="Pfam" id="PF11067">
    <property type="entry name" value="DUF2868"/>
    <property type="match status" value="1"/>
</dbReference>
<feature type="transmembrane region" description="Helical" evidence="1">
    <location>
        <begin position="201"/>
        <end position="219"/>
    </location>
</feature>
<keyword evidence="1" id="KW-1133">Transmembrane helix</keyword>
<accession>A0A679JMK2</accession>
<organism evidence="2">
    <name type="scientific">Variovorax paradoxus</name>
    <dbReference type="NCBI Taxonomy" id="34073"/>
    <lineage>
        <taxon>Bacteria</taxon>
        <taxon>Pseudomonadati</taxon>
        <taxon>Pseudomonadota</taxon>
        <taxon>Betaproteobacteria</taxon>
        <taxon>Burkholderiales</taxon>
        <taxon>Comamonadaceae</taxon>
        <taxon>Variovorax</taxon>
    </lineage>
</organism>
<keyword evidence="1" id="KW-0472">Membrane</keyword>